<dbReference type="Gramene" id="OMO80776">
    <property type="protein sequence ID" value="OMO80776"/>
    <property type="gene ID" value="CCACVL1_12754"/>
</dbReference>
<dbReference type="PANTHER" id="PTHR35747:SF2">
    <property type="entry name" value="NON-SPECIFIC LIPID TRANSFER PROTEIN GPI-ANCHORED 25"/>
    <property type="match status" value="1"/>
</dbReference>
<dbReference type="InterPro" id="IPR053353">
    <property type="entry name" value="Plant_LTP_GPI-anchored"/>
</dbReference>
<comment type="caution">
    <text evidence="1">The sequence shown here is derived from an EMBL/GenBank/DDBJ whole genome shotgun (WGS) entry which is preliminary data.</text>
</comment>
<gene>
    <name evidence="1" type="ORF">CCACVL1_12754</name>
</gene>
<dbReference type="OrthoDB" id="786778at2759"/>
<accession>A0A1R3IDU8</accession>
<protein>
    <submittedName>
        <fullName evidence="1">Uncharacterized protein</fullName>
    </submittedName>
</protein>
<name>A0A1R3IDU8_COCAP</name>
<dbReference type="EMBL" id="AWWV01010253">
    <property type="protein sequence ID" value="OMO80776.1"/>
    <property type="molecule type" value="Genomic_DNA"/>
</dbReference>
<proteinExistence type="predicted"/>
<reference evidence="1 2" key="1">
    <citation type="submission" date="2013-09" db="EMBL/GenBank/DDBJ databases">
        <title>Corchorus capsularis genome sequencing.</title>
        <authorList>
            <person name="Alam M."/>
            <person name="Haque M.S."/>
            <person name="Islam M.S."/>
            <person name="Emdad E.M."/>
            <person name="Islam M.M."/>
            <person name="Ahmed B."/>
            <person name="Halim A."/>
            <person name="Hossen Q.M.M."/>
            <person name="Hossain M.Z."/>
            <person name="Ahmed R."/>
            <person name="Khan M.M."/>
            <person name="Islam R."/>
            <person name="Rashid M.M."/>
            <person name="Khan S.A."/>
            <person name="Rahman M.S."/>
            <person name="Alam M."/>
        </authorList>
    </citation>
    <scope>NUCLEOTIDE SEQUENCE [LARGE SCALE GENOMIC DNA]</scope>
    <source>
        <strain evidence="2">cv. CVL-1</strain>
        <tissue evidence="1">Whole seedling</tissue>
    </source>
</reference>
<keyword evidence="2" id="KW-1185">Reference proteome</keyword>
<dbReference type="PANTHER" id="PTHR35747">
    <property type="entry name" value="BIFUNCTIONAL INHIBITOR/LIPID-TRANSFER PROTEIN/SEED STORAGE 2S ALBUMIN SUPERFAMILY PROTEIN"/>
    <property type="match status" value="1"/>
</dbReference>
<organism evidence="1 2">
    <name type="scientific">Corchorus capsularis</name>
    <name type="common">Jute</name>
    <dbReference type="NCBI Taxonomy" id="210143"/>
    <lineage>
        <taxon>Eukaryota</taxon>
        <taxon>Viridiplantae</taxon>
        <taxon>Streptophyta</taxon>
        <taxon>Embryophyta</taxon>
        <taxon>Tracheophyta</taxon>
        <taxon>Spermatophyta</taxon>
        <taxon>Magnoliopsida</taxon>
        <taxon>eudicotyledons</taxon>
        <taxon>Gunneridae</taxon>
        <taxon>Pentapetalae</taxon>
        <taxon>rosids</taxon>
        <taxon>malvids</taxon>
        <taxon>Malvales</taxon>
        <taxon>Malvaceae</taxon>
        <taxon>Grewioideae</taxon>
        <taxon>Apeibeae</taxon>
        <taxon>Corchorus</taxon>
    </lineage>
</organism>
<dbReference type="Proteomes" id="UP000188268">
    <property type="component" value="Unassembled WGS sequence"/>
</dbReference>
<evidence type="ECO:0000313" key="1">
    <source>
        <dbReference type="EMBL" id="OMO80776.1"/>
    </source>
</evidence>
<sequence length="62" mass="6474">MAAQPLPPPSAAGLRGGGELCCTAFSSAFETGDGYCFGYILRQPLIFGFPLNQSRVASLSSF</sequence>
<evidence type="ECO:0000313" key="2">
    <source>
        <dbReference type="Proteomes" id="UP000188268"/>
    </source>
</evidence>
<dbReference type="AlphaFoldDB" id="A0A1R3IDU8"/>